<feature type="compositionally biased region" description="Low complexity" evidence="1">
    <location>
        <begin position="436"/>
        <end position="447"/>
    </location>
</feature>
<reference evidence="2 3" key="1">
    <citation type="journal article" date="2024" name="J Genomics">
        <title>Draft genome sequencing and assembly of Favolaschia claudopus CIRM-BRFM 2984 isolated from oak limbs.</title>
        <authorList>
            <person name="Navarro D."/>
            <person name="Drula E."/>
            <person name="Chaduli D."/>
            <person name="Cazenave R."/>
            <person name="Ahrendt S."/>
            <person name="Wang J."/>
            <person name="Lipzen A."/>
            <person name="Daum C."/>
            <person name="Barry K."/>
            <person name="Grigoriev I.V."/>
            <person name="Favel A."/>
            <person name="Rosso M.N."/>
            <person name="Martin F."/>
        </authorList>
    </citation>
    <scope>NUCLEOTIDE SEQUENCE [LARGE SCALE GENOMIC DNA]</scope>
    <source>
        <strain evidence="2 3">CIRM-BRFM 2984</strain>
    </source>
</reference>
<keyword evidence="3" id="KW-1185">Reference proteome</keyword>
<gene>
    <name evidence="2" type="ORF">R3P38DRAFT_2804645</name>
</gene>
<name>A0AAV9ZPE5_9AGAR</name>
<sequence length="467" mass="51726">MPTFDFPPFTAFPDKQMLISRRSITAVIKPLVFHHHHRRRLCSTTTPNDTPSCCAPSSFATLQSPNPPPPPTRFDHDPARCLQHRQSTQNQLKVPHPFLSTLPPYSDSRLSSSRPPTTFHFDHIASRHTACCAHFGQPQPNLSVTLTPYRRSFRLPPVNPCVLHRYQQFNVVSQFMAGTFRFLKVIKNGSLNQIEFLSSCATRSSWSLIPHSHNLIPQIFLGVAPESRDDLTEPISPLSRNNPDAVSKKNSRPKTRIVSVIGIALQGASCMHPPNYQHPSAQLMYTVIGDQPTLTLALMTLFTSQHSSSAPNAERLSAQGLYRPQQHIHPLATDQALLSTLTLQLEQNEKIGRMATLTRYARLSLSVNLNYLTLAQPLGASVTFTYPPLEHANHPASVNTAKLRPHSLSAPPRIPPLLLPACNHLFRLNPVLPPASISRSRSPSDTPSQPPSALKSPFAGVNDRVSV</sequence>
<dbReference type="EMBL" id="JAWWNJ010000123">
    <property type="protein sequence ID" value="KAK6988388.1"/>
    <property type="molecule type" value="Genomic_DNA"/>
</dbReference>
<dbReference type="Proteomes" id="UP001362999">
    <property type="component" value="Unassembled WGS sequence"/>
</dbReference>
<proteinExistence type="predicted"/>
<organism evidence="2 3">
    <name type="scientific">Favolaschia claudopus</name>
    <dbReference type="NCBI Taxonomy" id="2862362"/>
    <lineage>
        <taxon>Eukaryota</taxon>
        <taxon>Fungi</taxon>
        <taxon>Dikarya</taxon>
        <taxon>Basidiomycota</taxon>
        <taxon>Agaricomycotina</taxon>
        <taxon>Agaricomycetes</taxon>
        <taxon>Agaricomycetidae</taxon>
        <taxon>Agaricales</taxon>
        <taxon>Marasmiineae</taxon>
        <taxon>Mycenaceae</taxon>
        <taxon>Favolaschia</taxon>
    </lineage>
</organism>
<feature type="region of interest" description="Disordered" evidence="1">
    <location>
        <begin position="231"/>
        <end position="251"/>
    </location>
</feature>
<evidence type="ECO:0000256" key="1">
    <source>
        <dbReference type="SAM" id="MobiDB-lite"/>
    </source>
</evidence>
<accession>A0AAV9ZPE5</accession>
<evidence type="ECO:0000313" key="3">
    <source>
        <dbReference type="Proteomes" id="UP001362999"/>
    </source>
</evidence>
<feature type="region of interest" description="Disordered" evidence="1">
    <location>
        <begin position="436"/>
        <end position="467"/>
    </location>
</feature>
<dbReference type="AlphaFoldDB" id="A0AAV9ZPE5"/>
<evidence type="ECO:0000313" key="2">
    <source>
        <dbReference type="EMBL" id="KAK6988388.1"/>
    </source>
</evidence>
<protein>
    <submittedName>
        <fullName evidence="2">Uncharacterized protein</fullName>
    </submittedName>
</protein>
<comment type="caution">
    <text evidence="2">The sequence shown here is derived from an EMBL/GenBank/DDBJ whole genome shotgun (WGS) entry which is preliminary data.</text>
</comment>